<reference evidence="1" key="1">
    <citation type="submission" date="2023-04" db="EMBL/GenBank/DDBJ databases">
        <title>Ambrosiozyma monospora NBRC 10751.</title>
        <authorList>
            <person name="Ichikawa N."/>
            <person name="Sato H."/>
            <person name="Tonouchi N."/>
        </authorList>
    </citation>
    <scope>NUCLEOTIDE SEQUENCE</scope>
    <source>
        <strain evidence="1">NBRC 10751</strain>
    </source>
</reference>
<protein>
    <submittedName>
        <fullName evidence="1">Unnamed protein product</fullName>
    </submittedName>
</protein>
<name>A0ACB5U980_AMBMO</name>
<dbReference type="Proteomes" id="UP001165064">
    <property type="component" value="Unassembled WGS sequence"/>
</dbReference>
<dbReference type="EMBL" id="BSXS01014324">
    <property type="protein sequence ID" value="GMF05294.1"/>
    <property type="molecule type" value="Genomic_DNA"/>
</dbReference>
<evidence type="ECO:0000313" key="2">
    <source>
        <dbReference type="Proteomes" id="UP001165064"/>
    </source>
</evidence>
<gene>
    <name evidence="1" type="ORF">Amon02_001228600</name>
</gene>
<organism evidence="1 2">
    <name type="scientific">Ambrosiozyma monospora</name>
    <name type="common">Yeast</name>
    <name type="synonym">Endomycopsis monosporus</name>
    <dbReference type="NCBI Taxonomy" id="43982"/>
    <lineage>
        <taxon>Eukaryota</taxon>
        <taxon>Fungi</taxon>
        <taxon>Dikarya</taxon>
        <taxon>Ascomycota</taxon>
        <taxon>Saccharomycotina</taxon>
        <taxon>Pichiomycetes</taxon>
        <taxon>Pichiales</taxon>
        <taxon>Pichiaceae</taxon>
        <taxon>Ambrosiozyma</taxon>
    </lineage>
</organism>
<evidence type="ECO:0000313" key="1">
    <source>
        <dbReference type="EMBL" id="GMF05294.1"/>
    </source>
</evidence>
<proteinExistence type="predicted"/>
<sequence>MIPYIAELSSQKFSSNVVEKCLKIKLTNQMNNTEIINPLFEALLQPRVLSALINDQYGNYVVQTAMELSPQPYKLRFATNMKPLLPLVRFSSFGKRIHNKVVSILNENERLEQQQQQLQQFQQQQQQQQQNLAKMENSLSGLLMRCNANVNNANGNFNVNPEHVRSSSCSMIDNNAGPHQQFTSQQQNQQLLPPFPFNASPVDTVPSCGLPVQLPVYVSNSSRNLNDVEKFL</sequence>
<keyword evidence="2" id="KW-1185">Reference proteome</keyword>
<comment type="caution">
    <text evidence="1">The sequence shown here is derived from an EMBL/GenBank/DDBJ whole genome shotgun (WGS) entry which is preliminary data.</text>
</comment>
<accession>A0ACB5U980</accession>